<name>A0A8J7FEQ2_9GAMM</name>
<dbReference type="EMBL" id="JADEYS010000013">
    <property type="protein sequence ID" value="MBE9398289.1"/>
    <property type="molecule type" value="Genomic_DNA"/>
</dbReference>
<comment type="caution">
    <text evidence="2">The sequence shown here is derived from an EMBL/GenBank/DDBJ whole genome shotgun (WGS) entry which is preliminary data.</text>
</comment>
<keyword evidence="1" id="KW-1133">Transmembrane helix</keyword>
<sequence>MEIYLSLFAVFISVASLVVSGYRIYRDRSKLCAFATVVLDGSKDPENPPPQLRIYAVNRGPRPVILTDFGSQISRKESSSTPINSEKIDRDDGGDFIKLPEQLAHNIGVKLEDGDIYEVRIKHDDMTELYDAFHSGKRVKKFFFKDVLGKKYFVKSSRKGIDTLCDYKS</sequence>
<keyword evidence="3" id="KW-1185">Reference proteome</keyword>
<protein>
    <submittedName>
        <fullName evidence="2">Uncharacterized protein</fullName>
    </submittedName>
</protein>
<evidence type="ECO:0000256" key="1">
    <source>
        <dbReference type="SAM" id="Phobius"/>
    </source>
</evidence>
<keyword evidence="1" id="KW-0812">Transmembrane</keyword>
<keyword evidence="1" id="KW-0472">Membrane</keyword>
<reference evidence="2" key="1">
    <citation type="submission" date="2020-10" db="EMBL/GenBank/DDBJ databases">
        <title>Bacterium isolated from coastal waters sediment.</title>
        <authorList>
            <person name="Chen R.-J."/>
            <person name="Lu D.-C."/>
            <person name="Zhu K.-L."/>
            <person name="Du Z.-J."/>
        </authorList>
    </citation>
    <scope>NUCLEOTIDE SEQUENCE</scope>
    <source>
        <strain evidence="2">N1Y112</strain>
    </source>
</reference>
<feature type="transmembrane region" description="Helical" evidence="1">
    <location>
        <begin position="6"/>
        <end position="25"/>
    </location>
</feature>
<evidence type="ECO:0000313" key="3">
    <source>
        <dbReference type="Proteomes" id="UP000640333"/>
    </source>
</evidence>
<organism evidence="2 3">
    <name type="scientific">Pontibacterium sinense</name>
    <dbReference type="NCBI Taxonomy" id="2781979"/>
    <lineage>
        <taxon>Bacteria</taxon>
        <taxon>Pseudomonadati</taxon>
        <taxon>Pseudomonadota</taxon>
        <taxon>Gammaproteobacteria</taxon>
        <taxon>Oceanospirillales</taxon>
        <taxon>Oceanospirillaceae</taxon>
        <taxon>Pontibacterium</taxon>
    </lineage>
</organism>
<accession>A0A8J7FEQ2</accession>
<dbReference type="Proteomes" id="UP000640333">
    <property type="component" value="Unassembled WGS sequence"/>
</dbReference>
<gene>
    <name evidence="2" type="ORF">IOQ59_13590</name>
</gene>
<proteinExistence type="predicted"/>
<dbReference type="AlphaFoldDB" id="A0A8J7FEQ2"/>
<evidence type="ECO:0000313" key="2">
    <source>
        <dbReference type="EMBL" id="MBE9398289.1"/>
    </source>
</evidence>
<dbReference type="RefSeq" id="WP_193953914.1">
    <property type="nucleotide sequence ID" value="NZ_JADEYS010000013.1"/>
</dbReference>